<reference evidence="1" key="1">
    <citation type="submission" date="2020-05" db="EMBL/GenBank/DDBJ databases">
        <authorList>
            <person name="Chiriac C."/>
            <person name="Salcher M."/>
            <person name="Ghai R."/>
            <person name="Kavagutti S V."/>
        </authorList>
    </citation>
    <scope>NUCLEOTIDE SEQUENCE</scope>
</reference>
<name>A0A6J7WLM6_9CAUD</name>
<sequence length="79" mass="8665">MDIVCIPLPNGKWKWIDQVDESVVFDTEDTCLVADAFRLEKTQIVASTSQTSIDANLPVPVQPLPPTNLPPITNPPPII</sequence>
<dbReference type="EMBL" id="LR798261">
    <property type="protein sequence ID" value="CAB5218720.1"/>
    <property type="molecule type" value="Genomic_DNA"/>
</dbReference>
<evidence type="ECO:0000313" key="1">
    <source>
        <dbReference type="EMBL" id="CAB5218720.1"/>
    </source>
</evidence>
<gene>
    <name evidence="1" type="ORF">UFOVP218_87</name>
</gene>
<organism evidence="1">
    <name type="scientific">uncultured Caudovirales phage</name>
    <dbReference type="NCBI Taxonomy" id="2100421"/>
    <lineage>
        <taxon>Viruses</taxon>
        <taxon>Duplodnaviria</taxon>
        <taxon>Heunggongvirae</taxon>
        <taxon>Uroviricota</taxon>
        <taxon>Caudoviricetes</taxon>
        <taxon>Peduoviridae</taxon>
        <taxon>Maltschvirus</taxon>
        <taxon>Maltschvirus maltsch</taxon>
    </lineage>
</organism>
<accession>A0A6J7WLM6</accession>
<proteinExistence type="predicted"/>
<protein>
    <submittedName>
        <fullName evidence="1">Uncharacterized protein</fullName>
    </submittedName>
</protein>